<accession>A0A0A1UAX4</accession>
<dbReference type="VEuPathDB" id="AmoebaDB:EIN_122690"/>
<dbReference type="InterPro" id="IPR032675">
    <property type="entry name" value="LRR_dom_sf"/>
</dbReference>
<organism evidence="1 2">
    <name type="scientific">Entamoeba invadens IP1</name>
    <dbReference type="NCBI Taxonomy" id="370355"/>
    <lineage>
        <taxon>Eukaryota</taxon>
        <taxon>Amoebozoa</taxon>
        <taxon>Evosea</taxon>
        <taxon>Archamoebae</taxon>
        <taxon>Mastigamoebida</taxon>
        <taxon>Entamoebidae</taxon>
        <taxon>Entamoeba</taxon>
    </lineage>
</organism>
<dbReference type="SUPFAM" id="SSF52058">
    <property type="entry name" value="L domain-like"/>
    <property type="match status" value="2"/>
</dbReference>
<dbReference type="Proteomes" id="UP000014680">
    <property type="component" value="Unassembled WGS sequence"/>
</dbReference>
<dbReference type="Pfam" id="PF13306">
    <property type="entry name" value="LRR_5"/>
    <property type="match status" value="2"/>
</dbReference>
<dbReference type="EMBL" id="KB206380">
    <property type="protein sequence ID" value="ELP92328.1"/>
    <property type="molecule type" value="Genomic_DNA"/>
</dbReference>
<dbReference type="AlphaFoldDB" id="A0A0A1UAX4"/>
<gene>
    <name evidence="1" type="ORF">EIN_122690</name>
</gene>
<dbReference type="PANTHER" id="PTHR45661">
    <property type="entry name" value="SURFACE ANTIGEN"/>
    <property type="match status" value="1"/>
</dbReference>
<dbReference type="InterPro" id="IPR026906">
    <property type="entry name" value="LRR_5"/>
</dbReference>
<evidence type="ECO:0008006" key="3">
    <source>
        <dbReference type="Google" id="ProtNLM"/>
    </source>
</evidence>
<dbReference type="Gene3D" id="3.80.10.10">
    <property type="entry name" value="Ribonuclease Inhibitor"/>
    <property type="match status" value="2"/>
</dbReference>
<reference evidence="1 2" key="1">
    <citation type="submission" date="2012-10" db="EMBL/GenBank/DDBJ databases">
        <authorList>
            <person name="Zafar N."/>
            <person name="Inman J."/>
            <person name="Hall N."/>
            <person name="Lorenzi H."/>
            <person name="Caler E."/>
        </authorList>
    </citation>
    <scope>NUCLEOTIDE SEQUENCE [LARGE SCALE GENOMIC DNA]</scope>
    <source>
        <strain evidence="1 2">IP1</strain>
    </source>
</reference>
<evidence type="ECO:0000313" key="2">
    <source>
        <dbReference type="Proteomes" id="UP000014680"/>
    </source>
</evidence>
<dbReference type="PANTHER" id="PTHR45661:SF3">
    <property type="entry name" value="IG-LIKE DOMAIN-CONTAINING PROTEIN"/>
    <property type="match status" value="1"/>
</dbReference>
<dbReference type="RefSeq" id="XP_004259099.1">
    <property type="nucleotide sequence ID" value="XM_004259051.1"/>
</dbReference>
<sequence length="515" mass="57942">MQTTHKTYLNMNDMKVVARYFESLADFVTLGKVCPYYRHVMTEIESNPFPIDRKTLKAFPALTTLNIWNTYDEHFGNSPFAPRDGIADCAQKKEVFSLKKIFFPQEYKRETSKVDFSKIRVYYEVDYTTYRRNCDEDAKYEYHNVVLEKDDVVICDETIPDVVRAVKSHCFENNTTLRSVVVPLKVTSLDQHVFSGCSNLSAISLPNALCDISTSCFQNCVRLEEINIPPLVTSIDANAFDSCSRITRISLPSAVSFLNGSTFANCVSLCAIDISGVVALGEKCFYNCRSLSDVRVAVLTRVEKECFCGCEKLSVLCKLAEQQSLKASTFERCSLLTSIELCGNFSTIEDHCFESCVSLQAVTFEKMCRLVKIGDSAFSNCKQLKCANLPQTVTSLGRKCFSCCDTLSAVTLPSLITELKQETFNECISLQHIVVPQSVNAIWASCFFNCKALCDVTLPHKAIYLADKCFVGCQHLTRVVIHKDTKPFDDSYYNTNYTTVVRLDTLAMLTAHNNK</sequence>
<protein>
    <recommendedName>
        <fullName evidence="3">Leucine rich repeat containing protein BspA family protein</fullName>
    </recommendedName>
</protein>
<name>A0A0A1UAX4_ENTIV</name>
<keyword evidence="2" id="KW-1185">Reference proteome</keyword>
<dbReference type="InterPro" id="IPR053139">
    <property type="entry name" value="Surface_bspA-like"/>
</dbReference>
<proteinExistence type="predicted"/>
<evidence type="ECO:0000313" key="1">
    <source>
        <dbReference type="EMBL" id="ELP92328.1"/>
    </source>
</evidence>
<dbReference type="KEGG" id="eiv:EIN_122690"/>
<dbReference type="GeneID" id="14891318"/>